<keyword evidence="4" id="KW-0812">Transmembrane</keyword>
<dbReference type="GO" id="GO:0003700">
    <property type="term" value="F:DNA-binding transcription factor activity"/>
    <property type="evidence" value="ECO:0007669"/>
    <property type="project" value="InterPro"/>
</dbReference>
<sequence>MLKKYKSKNYLNQIVVSMFIFFTLISIPFSYAVYHLAEKTYLETTNNTNRKLLQQMRFNFDYNRDTVGSVMQSIYHQSSVTSLLYNEDIEGYQIYSTLDGLKKNVLSANPSLHSIYIYNQNSDSMVSVEASGDFKDRQLIEFMEKNKPLTRMQPYLRKVQRSPDDPDTYIYVFTYFIYDFEGSDSQPQSFLAVNQRTNWILDNLVTMNKPSGGSSEFLLIDGEGNICNNNVKIENNEEYQAIIREFLAKENQLKEQNEDGLGFYTAKIKESKYLISYVNIGSYNNHILSIQEYDQVFHALNQLRRNFILCTLVLFGFSMMLLWILAKRIYRPINNLVKDVSSLLPPDTKEAVKENEFDYLKNAYVKISEKYVSIENQTLANQDIVAQYYLENLLLSSQEQNIDKLRKKFAGHWIFEAGMRFCVLVIRLDDEKYILEHNTVKEKQLLVFGVQNILLELLKTKVECEVARVEENSFVVLLGGRDAGRIYAGDLKESVLECQKYVKEYFNITFSLAFSEADSDKYKISAMYRQAEQAMDYRFALGRAVIIDWKECTPNIQNAELFDPKELASEMAAKAGDAQVRESVILQLSHEIQKLNYDNMVIVLLDFLTALKYQMDHMRTCAVDVETFDFRFLFKSVTNMEYLDDIMDLIRKRFEEAFSSQKKEADTKEVNLVKTVTEYMNRNYMDSSFCLNMIADELGISSKYLASVFKKHTGMSVGEYMLSARMVKAAEMMADSNQTITSIANKVGMENESYFYRMFKKYYGCTPREYAIQCKMEKIAKE</sequence>
<dbReference type="EMBL" id="QGQD01000060">
    <property type="protein sequence ID" value="TLD00047.1"/>
    <property type="molecule type" value="Genomic_DNA"/>
</dbReference>
<dbReference type="Gene3D" id="1.10.10.60">
    <property type="entry name" value="Homeodomain-like"/>
    <property type="match status" value="2"/>
</dbReference>
<dbReference type="InterPro" id="IPR018060">
    <property type="entry name" value="HTH_AraC"/>
</dbReference>
<dbReference type="AlphaFoldDB" id="A0A4U8Q5M7"/>
<dbReference type="Proteomes" id="UP000306509">
    <property type="component" value="Unassembled WGS sequence"/>
</dbReference>
<evidence type="ECO:0000313" key="7">
    <source>
        <dbReference type="Proteomes" id="UP000306509"/>
    </source>
</evidence>
<dbReference type="PROSITE" id="PS01124">
    <property type="entry name" value="HTH_ARAC_FAMILY_2"/>
    <property type="match status" value="1"/>
</dbReference>
<accession>A0A4U8Q5M7</accession>
<dbReference type="InterPro" id="IPR043128">
    <property type="entry name" value="Rev_trsase/Diguanyl_cyclase"/>
</dbReference>
<evidence type="ECO:0000256" key="3">
    <source>
        <dbReference type="ARBA" id="ARBA00023163"/>
    </source>
</evidence>
<reference evidence="6 7" key="1">
    <citation type="journal article" date="2019" name="Anaerobe">
        <title>Detection of Robinsoniella peoriensis in multiple bone samples of a trauma patient.</title>
        <authorList>
            <person name="Schrottner P."/>
            <person name="Hartwich K."/>
            <person name="Bunk B."/>
            <person name="Schober I."/>
            <person name="Helbig S."/>
            <person name="Rudolph W.W."/>
            <person name="Gunzer F."/>
        </authorList>
    </citation>
    <scope>NUCLEOTIDE SEQUENCE [LARGE SCALE GENOMIC DNA]</scope>
    <source>
        <strain evidence="6 7">DSM 106044</strain>
    </source>
</reference>
<dbReference type="Pfam" id="PF12833">
    <property type="entry name" value="HTH_18"/>
    <property type="match status" value="1"/>
</dbReference>
<dbReference type="SMART" id="SM00342">
    <property type="entry name" value="HTH_ARAC"/>
    <property type="match status" value="1"/>
</dbReference>
<dbReference type="STRING" id="180332.GCA_000797495_03293"/>
<proteinExistence type="predicted"/>
<dbReference type="Gene3D" id="3.30.70.270">
    <property type="match status" value="1"/>
</dbReference>
<feature type="transmembrane region" description="Helical" evidence="4">
    <location>
        <begin position="307"/>
        <end position="326"/>
    </location>
</feature>
<gene>
    <name evidence="6" type="primary">yesS_4</name>
    <name evidence="6" type="ORF">DSM106044_03137</name>
</gene>
<keyword evidence="3" id="KW-0804">Transcription</keyword>
<evidence type="ECO:0000259" key="5">
    <source>
        <dbReference type="PROSITE" id="PS01124"/>
    </source>
</evidence>
<dbReference type="InterPro" id="IPR029787">
    <property type="entry name" value="Nucleotide_cyclase"/>
</dbReference>
<feature type="transmembrane region" description="Helical" evidence="4">
    <location>
        <begin position="14"/>
        <end position="34"/>
    </location>
</feature>
<dbReference type="GO" id="GO:0043565">
    <property type="term" value="F:sequence-specific DNA binding"/>
    <property type="evidence" value="ECO:0007669"/>
    <property type="project" value="InterPro"/>
</dbReference>
<evidence type="ECO:0000256" key="4">
    <source>
        <dbReference type="SAM" id="Phobius"/>
    </source>
</evidence>
<protein>
    <submittedName>
        <fullName evidence="6">HTH-type transcriptional regulator YesS</fullName>
    </submittedName>
</protein>
<organism evidence="6 7">
    <name type="scientific">Robinsoniella peoriensis</name>
    <dbReference type="NCBI Taxonomy" id="180332"/>
    <lineage>
        <taxon>Bacteria</taxon>
        <taxon>Bacillati</taxon>
        <taxon>Bacillota</taxon>
        <taxon>Clostridia</taxon>
        <taxon>Lachnospirales</taxon>
        <taxon>Lachnospiraceae</taxon>
        <taxon>Robinsoniella</taxon>
    </lineage>
</organism>
<dbReference type="PANTHER" id="PTHR43280">
    <property type="entry name" value="ARAC-FAMILY TRANSCRIPTIONAL REGULATOR"/>
    <property type="match status" value="1"/>
</dbReference>
<keyword evidence="4" id="KW-0472">Membrane</keyword>
<feature type="domain" description="HTH araC/xylS-type" evidence="5">
    <location>
        <begin position="674"/>
        <end position="773"/>
    </location>
</feature>
<dbReference type="InterPro" id="IPR009057">
    <property type="entry name" value="Homeodomain-like_sf"/>
</dbReference>
<dbReference type="SUPFAM" id="SSF55073">
    <property type="entry name" value="Nucleotide cyclase"/>
    <property type="match status" value="1"/>
</dbReference>
<evidence type="ECO:0000313" key="6">
    <source>
        <dbReference type="EMBL" id="TLD00047.1"/>
    </source>
</evidence>
<dbReference type="PRINTS" id="PR00032">
    <property type="entry name" value="HTHARAC"/>
</dbReference>
<name>A0A4U8Q5M7_9FIRM</name>
<dbReference type="InterPro" id="IPR020449">
    <property type="entry name" value="Tscrpt_reg_AraC-type_HTH"/>
</dbReference>
<keyword evidence="4" id="KW-1133">Transmembrane helix</keyword>
<evidence type="ECO:0000256" key="2">
    <source>
        <dbReference type="ARBA" id="ARBA00023125"/>
    </source>
</evidence>
<dbReference type="InterPro" id="IPR018062">
    <property type="entry name" value="HTH_AraC-typ_CS"/>
</dbReference>
<dbReference type="SUPFAM" id="SSF46689">
    <property type="entry name" value="Homeodomain-like"/>
    <property type="match status" value="1"/>
</dbReference>
<dbReference type="PROSITE" id="PS00041">
    <property type="entry name" value="HTH_ARAC_FAMILY_1"/>
    <property type="match status" value="1"/>
</dbReference>
<keyword evidence="2" id="KW-0238">DNA-binding</keyword>
<keyword evidence="1" id="KW-0805">Transcription regulation</keyword>
<evidence type="ECO:0000256" key="1">
    <source>
        <dbReference type="ARBA" id="ARBA00023015"/>
    </source>
</evidence>
<comment type="caution">
    <text evidence="6">The sequence shown here is derived from an EMBL/GenBank/DDBJ whole genome shotgun (WGS) entry which is preliminary data.</text>
</comment>
<dbReference type="Gene3D" id="6.10.340.10">
    <property type="match status" value="1"/>
</dbReference>
<dbReference type="RefSeq" id="WP_138002864.1">
    <property type="nucleotide sequence ID" value="NZ_QGQD01000060.1"/>
</dbReference>
<dbReference type="PANTHER" id="PTHR43280:SF2">
    <property type="entry name" value="HTH-TYPE TRANSCRIPTIONAL REGULATOR EXSA"/>
    <property type="match status" value="1"/>
</dbReference>
<keyword evidence="7" id="KW-1185">Reference proteome</keyword>